<dbReference type="InterPro" id="IPR020904">
    <property type="entry name" value="Sc_DH/Rdtase_CS"/>
</dbReference>
<dbReference type="AlphaFoldDB" id="A0A4Q1D615"/>
<keyword evidence="2" id="KW-0560">Oxidoreductase</keyword>
<dbReference type="InterPro" id="IPR057326">
    <property type="entry name" value="KR_dom"/>
</dbReference>
<dbReference type="PROSITE" id="PS00061">
    <property type="entry name" value="ADH_SHORT"/>
    <property type="match status" value="1"/>
</dbReference>
<name>A0A4Q1D615_9BACT</name>
<dbReference type="EMBL" id="SDHZ01000002">
    <property type="protein sequence ID" value="RXK83131.1"/>
    <property type="molecule type" value="Genomic_DNA"/>
</dbReference>
<feature type="domain" description="Ketoreductase" evidence="3">
    <location>
        <begin position="7"/>
        <end position="181"/>
    </location>
</feature>
<evidence type="ECO:0000313" key="4">
    <source>
        <dbReference type="EMBL" id="RXK83131.1"/>
    </source>
</evidence>
<dbReference type="SUPFAM" id="SSF51735">
    <property type="entry name" value="NAD(P)-binding Rossmann-fold domains"/>
    <property type="match status" value="1"/>
</dbReference>
<sequence length="252" mass="27319">MKKMENKIAVITGATSGIGKAAAREFIDHGAKVVFTGRYENTVQETQSELGEQAFGIVSDAGKMTDLLMLREKLVSVVPHVDILYVNAGIGKYAPVEQVSEEHFNELFDIIVKGTLFTVQQLLPLMRNGSVIILNTSIVTEIGMPNSSVYSAAKAAVQSFVKTFAAELAAKGIRVNAVSPGPIQTNYFERSNLTAAQMENFTRSFAPQIPLARFGKPEEVARVIRFLASDDASFMHGSEVFVDGGFPKVKVG</sequence>
<evidence type="ECO:0000313" key="5">
    <source>
        <dbReference type="Proteomes" id="UP000290545"/>
    </source>
</evidence>
<dbReference type="Gene3D" id="3.40.50.720">
    <property type="entry name" value="NAD(P)-binding Rossmann-like Domain"/>
    <property type="match status" value="1"/>
</dbReference>
<dbReference type="GO" id="GO:0016491">
    <property type="term" value="F:oxidoreductase activity"/>
    <property type="evidence" value="ECO:0007669"/>
    <property type="project" value="UniProtKB-KW"/>
</dbReference>
<dbReference type="InterPro" id="IPR051122">
    <property type="entry name" value="SDR_DHRS6-like"/>
</dbReference>
<dbReference type="PANTHER" id="PTHR43477:SF1">
    <property type="entry name" value="DIHYDROANTICAPSIN 7-DEHYDROGENASE"/>
    <property type="match status" value="1"/>
</dbReference>
<evidence type="ECO:0000259" key="3">
    <source>
        <dbReference type="SMART" id="SM00822"/>
    </source>
</evidence>
<dbReference type="OrthoDB" id="9803333at2"/>
<evidence type="ECO:0000256" key="1">
    <source>
        <dbReference type="ARBA" id="ARBA00006484"/>
    </source>
</evidence>
<dbReference type="FunFam" id="3.40.50.720:FF:000084">
    <property type="entry name" value="Short-chain dehydrogenase reductase"/>
    <property type="match status" value="1"/>
</dbReference>
<dbReference type="RefSeq" id="WP_129004130.1">
    <property type="nucleotide sequence ID" value="NZ_SDHZ01000002.1"/>
</dbReference>
<organism evidence="4 5">
    <name type="scientific">Filimonas effusa</name>
    <dbReference type="NCBI Taxonomy" id="2508721"/>
    <lineage>
        <taxon>Bacteria</taxon>
        <taxon>Pseudomonadati</taxon>
        <taxon>Bacteroidota</taxon>
        <taxon>Chitinophagia</taxon>
        <taxon>Chitinophagales</taxon>
        <taxon>Chitinophagaceae</taxon>
        <taxon>Filimonas</taxon>
    </lineage>
</organism>
<comment type="caution">
    <text evidence="4">The sequence shown here is derived from an EMBL/GenBank/DDBJ whole genome shotgun (WGS) entry which is preliminary data.</text>
</comment>
<dbReference type="InterPro" id="IPR036291">
    <property type="entry name" value="NAD(P)-bd_dom_sf"/>
</dbReference>
<dbReference type="PRINTS" id="PR00080">
    <property type="entry name" value="SDRFAMILY"/>
</dbReference>
<dbReference type="PRINTS" id="PR00081">
    <property type="entry name" value="GDHRDH"/>
</dbReference>
<proteinExistence type="inferred from homology"/>
<dbReference type="PANTHER" id="PTHR43477">
    <property type="entry name" value="DIHYDROANTICAPSIN 7-DEHYDROGENASE"/>
    <property type="match status" value="1"/>
</dbReference>
<dbReference type="SMART" id="SM00822">
    <property type="entry name" value="PKS_KR"/>
    <property type="match status" value="1"/>
</dbReference>
<evidence type="ECO:0000256" key="2">
    <source>
        <dbReference type="ARBA" id="ARBA00023002"/>
    </source>
</evidence>
<dbReference type="Proteomes" id="UP000290545">
    <property type="component" value="Unassembled WGS sequence"/>
</dbReference>
<protein>
    <submittedName>
        <fullName evidence="4">SDR family oxidoreductase</fullName>
    </submittedName>
</protein>
<keyword evidence="5" id="KW-1185">Reference proteome</keyword>
<accession>A0A4Q1D615</accession>
<dbReference type="CDD" id="cd05233">
    <property type="entry name" value="SDR_c"/>
    <property type="match status" value="1"/>
</dbReference>
<comment type="similarity">
    <text evidence="1">Belongs to the short-chain dehydrogenases/reductases (SDR) family.</text>
</comment>
<dbReference type="InterPro" id="IPR002347">
    <property type="entry name" value="SDR_fam"/>
</dbReference>
<gene>
    <name evidence="4" type="ORF">ESB13_13495</name>
</gene>
<reference evidence="4 5" key="1">
    <citation type="submission" date="2019-01" db="EMBL/GenBank/DDBJ databases">
        <title>Filimonas sp. strain TTM-71.</title>
        <authorList>
            <person name="Chen W.-M."/>
        </authorList>
    </citation>
    <scope>NUCLEOTIDE SEQUENCE [LARGE SCALE GENOMIC DNA]</scope>
    <source>
        <strain evidence="4 5">TTM-71</strain>
    </source>
</reference>
<dbReference type="Pfam" id="PF13561">
    <property type="entry name" value="adh_short_C2"/>
    <property type="match status" value="1"/>
</dbReference>